<accession>A0AAV9Z2J7</accession>
<protein>
    <recommendedName>
        <fullName evidence="1">PIK-related kinase FAT domain-containing protein</fullName>
    </recommendedName>
</protein>
<evidence type="ECO:0000313" key="2">
    <source>
        <dbReference type="EMBL" id="KAK6966918.1"/>
    </source>
</evidence>
<dbReference type="InterPro" id="IPR003151">
    <property type="entry name" value="PIK-rel_kinase_FAT"/>
</dbReference>
<dbReference type="InterPro" id="IPR011990">
    <property type="entry name" value="TPR-like_helical_dom_sf"/>
</dbReference>
<comment type="caution">
    <text evidence="2">The sequence shown here is derived from an EMBL/GenBank/DDBJ whole genome shotgun (WGS) entry which is preliminary data.</text>
</comment>
<dbReference type="Proteomes" id="UP001362999">
    <property type="component" value="Unassembled WGS sequence"/>
</dbReference>
<gene>
    <name evidence="2" type="ORF">R3P38DRAFT_3245238</name>
</gene>
<keyword evidence="3" id="KW-1185">Reference proteome</keyword>
<dbReference type="Pfam" id="PF02259">
    <property type="entry name" value="FAT"/>
    <property type="match status" value="1"/>
</dbReference>
<feature type="domain" description="PIK-related kinase FAT" evidence="1">
    <location>
        <begin position="20"/>
        <end position="106"/>
    </location>
</feature>
<name>A0AAV9Z2J7_9AGAR</name>
<dbReference type="SUPFAM" id="SSF48452">
    <property type="entry name" value="TPR-like"/>
    <property type="match status" value="1"/>
</dbReference>
<reference evidence="2 3" key="1">
    <citation type="journal article" date="2024" name="J Genomics">
        <title>Draft genome sequencing and assembly of Favolaschia claudopus CIRM-BRFM 2984 isolated from oak limbs.</title>
        <authorList>
            <person name="Navarro D."/>
            <person name="Drula E."/>
            <person name="Chaduli D."/>
            <person name="Cazenave R."/>
            <person name="Ahrendt S."/>
            <person name="Wang J."/>
            <person name="Lipzen A."/>
            <person name="Daum C."/>
            <person name="Barry K."/>
            <person name="Grigoriev I.V."/>
            <person name="Favel A."/>
            <person name="Rosso M.N."/>
            <person name="Martin F."/>
        </authorList>
    </citation>
    <scope>NUCLEOTIDE SEQUENCE [LARGE SCALE GENOMIC DNA]</scope>
    <source>
        <strain evidence="2 3">CIRM-BRFM 2984</strain>
    </source>
</reference>
<sequence>MLRASMTCSTPAFTSLIKIYTLPNIEISEAFLKLREQARCHYQKPNDLAAGRPSFYTLKGMFHARAKRNEDANNAFGQAVQLDMTQAKAWAEWGRFNDNMFKGSASRPLLVAISKQQWLLSVDDNTLAISRAFDTYKGDAAYWYWITSIPHL</sequence>
<feature type="non-terminal residue" evidence="2">
    <location>
        <position position="152"/>
    </location>
</feature>
<dbReference type="EMBL" id="JAWWNJ010000252">
    <property type="protein sequence ID" value="KAK6966918.1"/>
    <property type="molecule type" value="Genomic_DNA"/>
</dbReference>
<evidence type="ECO:0000313" key="3">
    <source>
        <dbReference type="Proteomes" id="UP001362999"/>
    </source>
</evidence>
<evidence type="ECO:0000259" key="1">
    <source>
        <dbReference type="Pfam" id="PF02259"/>
    </source>
</evidence>
<organism evidence="2 3">
    <name type="scientific">Favolaschia claudopus</name>
    <dbReference type="NCBI Taxonomy" id="2862362"/>
    <lineage>
        <taxon>Eukaryota</taxon>
        <taxon>Fungi</taxon>
        <taxon>Dikarya</taxon>
        <taxon>Basidiomycota</taxon>
        <taxon>Agaricomycotina</taxon>
        <taxon>Agaricomycetes</taxon>
        <taxon>Agaricomycetidae</taxon>
        <taxon>Agaricales</taxon>
        <taxon>Marasmiineae</taxon>
        <taxon>Mycenaceae</taxon>
        <taxon>Favolaschia</taxon>
    </lineage>
</organism>
<proteinExistence type="predicted"/>
<dbReference type="AlphaFoldDB" id="A0AAV9Z2J7"/>